<dbReference type="EMBL" id="FXAM01000001">
    <property type="protein sequence ID" value="SMF96944.1"/>
    <property type="molecule type" value="Genomic_DNA"/>
</dbReference>
<name>A0A1Y6D9R3_9GAMM</name>
<gene>
    <name evidence="2" type="ORF">SAMN02949497_4358</name>
</gene>
<evidence type="ECO:0000313" key="3">
    <source>
        <dbReference type="Proteomes" id="UP000192923"/>
    </source>
</evidence>
<dbReference type="AlphaFoldDB" id="A0A1Y6D9R3"/>
<reference evidence="2 3" key="1">
    <citation type="submission" date="2016-12" db="EMBL/GenBank/DDBJ databases">
        <authorList>
            <person name="Song W.-J."/>
            <person name="Kurnit D.M."/>
        </authorList>
    </citation>
    <scope>NUCLEOTIDE SEQUENCE [LARGE SCALE GENOMIC DNA]</scope>
    <source>
        <strain evidence="2 3">175</strain>
    </source>
</reference>
<evidence type="ECO:0000313" key="2">
    <source>
        <dbReference type="EMBL" id="SMF96944.1"/>
    </source>
</evidence>
<evidence type="ECO:0000256" key="1">
    <source>
        <dbReference type="SAM" id="MobiDB-lite"/>
    </source>
</evidence>
<protein>
    <submittedName>
        <fullName evidence="2">Uncharacterized protein</fullName>
    </submittedName>
</protein>
<sequence length="75" mass="8444">MIHSQQQLFEPHSARSTGHGPTGPGRITEPREGGVMRDAMIERELNEHTMAAVWKYLKTIAWIHLQSLLAEVPAK</sequence>
<feature type="region of interest" description="Disordered" evidence="1">
    <location>
        <begin position="1"/>
        <end position="33"/>
    </location>
</feature>
<organism evidence="2 3">
    <name type="scientific">Methylomagnum ishizawai</name>
    <dbReference type="NCBI Taxonomy" id="1760988"/>
    <lineage>
        <taxon>Bacteria</taxon>
        <taxon>Pseudomonadati</taxon>
        <taxon>Pseudomonadota</taxon>
        <taxon>Gammaproteobacteria</taxon>
        <taxon>Methylococcales</taxon>
        <taxon>Methylococcaceae</taxon>
        <taxon>Methylomagnum</taxon>
    </lineage>
</organism>
<proteinExistence type="predicted"/>
<dbReference type="Proteomes" id="UP000192923">
    <property type="component" value="Unassembled WGS sequence"/>
</dbReference>
<accession>A0A1Y6D9R3</accession>
<keyword evidence="3" id="KW-1185">Reference proteome</keyword>